<reference evidence="1" key="2">
    <citation type="journal article" date="2015" name="Data Brief">
        <title>Shoot transcriptome of the giant reed, Arundo donax.</title>
        <authorList>
            <person name="Barrero R.A."/>
            <person name="Guerrero F.D."/>
            <person name="Moolhuijzen P."/>
            <person name="Goolsby J.A."/>
            <person name="Tidwell J."/>
            <person name="Bellgard S.E."/>
            <person name="Bellgard M.I."/>
        </authorList>
    </citation>
    <scope>NUCLEOTIDE SEQUENCE</scope>
    <source>
        <tissue evidence="1">Shoot tissue taken approximately 20 cm above the soil surface</tissue>
    </source>
</reference>
<dbReference type="AlphaFoldDB" id="A0A0A8Y0C2"/>
<name>A0A0A8Y0C2_ARUDO</name>
<proteinExistence type="predicted"/>
<organism evidence="1">
    <name type="scientific">Arundo donax</name>
    <name type="common">Giant reed</name>
    <name type="synonym">Donax arundinaceus</name>
    <dbReference type="NCBI Taxonomy" id="35708"/>
    <lineage>
        <taxon>Eukaryota</taxon>
        <taxon>Viridiplantae</taxon>
        <taxon>Streptophyta</taxon>
        <taxon>Embryophyta</taxon>
        <taxon>Tracheophyta</taxon>
        <taxon>Spermatophyta</taxon>
        <taxon>Magnoliopsida</taxon>
        <taxon>Liliopsida</taxon>
        <taxon>Poales</taxon>
        <taxon>Poaceae</taxon>
        <taxon>PACMAD clade</taxon>
        <taxon>Arundinoideae</taxon>
        <taxon>Arundineae</taxon>
        <taxon>Arundo</taxon>
    </lineage>
</organism>
<evidence type="ECO:0000313" key="1">
    <source>
        <dbReference type="EMBL" id="JAD18488.1"/>
    </source>
</evidence>
<accession>A0A0A8Y0C2</accession>
<sequence>MLRLRLSGMEHLSMCAKLYTEYLDVMTWPSLLTTMTSGSRPDSTMLASTAAASVLEPMGSSSIFWMKSSSIMTGTAPASTSVLPLGWWEEIWTRTSSAALRIAVLPLRTILMRISDALPAMFMVISCFWTSSPR</sequence>
<dbReference type="EMBL" id="GBRH01279407">
    <property type="protein sequence ID" value="JAD18488.1"/>
    <property type="molecule type" value="Transcribed_RNA"/>
</dbReference>
<reference evidence="1" key="1">
    <citation type="submission" date="2014-09" db="EMBL/GenBank/DDBJ databases">
        <authorList>
            <person name="Magalhaes I.L.F."/>
            <person name="Oliveira U."/>
            <person name="Santos F.R."/>
            <person name="Vidigal T.H.D.A."/>
            <person name="Brescovit A.D."/>
            <person name="Santos A.J."/>
        </authorList>
    </citation>
    <scope>NUCLEOTIDE SEQUENCE</scope>
    <source>
        <tissue evidence="1">Shoot tissue taken approximately 20 cm above the soil surface</tissue>
    </source>
</reference>
<protein>
    <submittedName>
        <fullName evidence="1">Uncharacterized protein</fullName>
    </submittedName>
</protein>